<protein>
    <submittedName>
        <fullName evidence="1">Retrotransposon tca4 Polyprotein</fullName>
    </submittedName>
</protein>
<evidence type="ECO:0000313" key="2">
    <source>
        <dbReference type="Proteomes" id="UP000198211"/>
    </source>
</evidence>
<dbReference type="CDD" id="cd09272">
    <property type="entry name" value="RNase_HI_RT_Ty1"/>
    <property type="match status" value="1"/>
</dbReference>
<organism evidence="1 2">
    <name type="scientific">Phytophthora megakarya</name>
    <dbReference type="NCBI Taxonomy" id="4795"/>
    <lineage>
        <taxon>Eukaryota</taxon>
        <taxon>Sar</taxon>
        <taxon>Stramenopiles</taxon>
        <taxon>Oomycota</taxon>
        <taxon>Peronosporomycetes</taxon>
        <taxon>Peronosporales</taxon>
        <taxon>Peronosporaceae</taxon>
        <taxon>Phytophthora</taxon>
    </lineage>
</organism>
<dbReference type="EMBL" id="NBNE01002867">
    <property type="protein sequence ID" value="OWZ09225.1"/>
    <property type="molecule type" value="Genomic_DNA"/>
</dbReference>
<accession>A0A225VV48</accession>
<name>A0A225VV48_9STRA</name>
<dbReference type="STRING" id="4795.A0A225VV48"/>
<reference evidence="2" key="1">
    <citation type="submission" date="2017-03" db="EMBL/GenBank/DDBJ databases">
        <title>Phytopthora megakarya and P. palmivora, two closely related causual agents of cacao black pod achieved similar genome size and gene model numbers by different mechanisms.</title>
        <authorList>
            <person name="Ali S."/>
            <person name="Shao J."/>
            <person name="Larry D.J."/>
            <person name="Kronmiller B."/>
            <person name="Shen D."/>
            <person name="Strem M.D."/>
            <person name="Melnick R.L."/>
            <person name="Guiltinan M.J."/>
            <person name="Tyler B.M."/>
            <person name="Meinhardt L.W."/>
            <person name="Bailey B.A."/>
        </authorList>
    </citation>
    <scope>NUCLEOTIDE SEQUENCE [LARGE SCALE GENOMIC DNA]</scope>
    <source>
        <strain evidence="2">zdho120</strain>
    </source>
</reference>
<evidence type="ECO:0000313" key="1">
    <source>
        <dbReference type="EMBL" id="OWZ09225.1"/>
    </source>
</evidence>
<proteinExistence type="predicted"/>
<sequence>MDKCKAVPTPQVKGNFPMPGNSEVEPMEGCMYAYSSRKQRLMTDATWCAEFVAASECSTLIMGTHNLCKELGLRRKITILYGDNQAAIAVISANTGDYKVKGVDLKYHKIRDYVECGEFTLEYCPSEDNLADILTKTLGPTHFKKLRYLLNMMPMPTNMGGKAKIGKRAMADEMQI</sequence>
<gene>
    <name evidence="1" type="ORF">PHMEG_00018108</name>
</gene>
<dbReference type="Proteomes" id="UP000198211">
    <property type="component" value="Unassembled WGS sequence"/>
</dbReference>
<comment type="caution">
    <text evidence="1">The sequence shown here is derived from an EMBL/GenBank/DDBJ whole genome shotgun (WGS) entry which is preliminary data.</text>
</comment>
<keyword evidence="2" id="KW-1185">Reference proteome</keyword>
<dbReference type="AlphaFoldDB" id="A0A225VV48"/>
<dbReference type="OrthoDB" id="119063at2759"/>